<keyword evidence="5" id="KW-1185">Reference proteome</keyword>
<dbReference type="Proteomes" id="UP000548685">
    <property type="component" value="Unassembled WGS sequence"/>
</dbReference>
<keyword evidence="1" id="KW-0472">Membrane</keyword>
<dbReference type="RefSeq" id="WP_160759283.1">
    <property type="nucleotide sequence ID" value="NZ_BAAADZ010000002.1"/>
</dbReference>
<keyword evidence="1" id="KW-0812">Transmembrane</keyword>
<keyword evidence="1" id="KW-1133">Transmembrane helix</keyword>
<organism evidence="3 4">
    <name type="scientific">Erythrobacter ramosus</name>
    <dbReference type="NCBI Taxonomy" id="35811"/>
    <lineage>
        <taxon>Bacteria</taxon>
        <taxon>Pseudomonadati</taxon>
        <taxon>Pseudomonadota</taxon>
        <taxon>Alphaproteobacteria</taxon>
        <taxon>Sphingomonadales</taxon>
        <taxon>Erythrobacteraceae</taxon>
        <taxon>Erythrobacter/Porphyrobacter group</taxon>
        <taxon>Erythrobacter</taxon>
    </lineage>
</organism>
<gene>
    <name evidence="2" type="ORF">FHS52_001202</name>
    <name evidence="3" type="ORF">GRI59_00645</name>
</gene>
<dbReference type="AlphaFoldDB" id="A0A6I4UDY8"/>
<evidence type="ECO:0000313" key="2">
    <source>
        <dbReference type="EMBL" id="MBB3775259.1"/>
    </source>
</evidence>
<evidence type="ECO:0008006" key="6">
    <source>
        <dbReference type="Google" id="ProtNLM"/>
    </source>
</evidence>
<protein>
    <recommendedName>
        <fullName evidence="6">Ribbon-helix-helix protein, CopG family</fullName>
    </recommendedName>
</protein>
<evidence type="ECO:0000313" key="3">
    <source>
        <dbReference type="EMBL" id="MXP37120.1"/>
    </source>
</evidence>
<proteinExistence type="predicted"/>
<evidence type="ECO:0000256" key="1">
    <source>
        <dbReference type="SAM" id="Phobius"/>
    </source>
</evidence>
<feature type="transmembrane region" description="Helical" evidence="1">
    <location>
        <begin position="183"/>
        <end position="205"/>
    </location>
</feature>
<evidence type="ECO:0000313" key="4">
    <source>
        <dbReference type="Proteomes" id="UP000430021"/>
    </source>
</evidence>
<dbReference type="OrthoDB" id="7605023at2"/>
<sequence length="254" mass="27895">MAQVNVAYEDRLLAHLDAVAEGRGLSRPDLLRAIAEEAVRAGEQGRAMFEPPKLPIEPGTAVTLALKVEQISIDLDRILRAAERREKRLVEAFNATDEANREAMKRLGELLAARFAQGATPFSELLDGHLEEVEDLYKQVMSAAISPEWIAGFNARLDVIEAAAKTPRTVNRYEIAPDWRMPAWQLCVGAITALFAAAVVITMLARLTPDAWIANPMARAMYGSADQAMCELWKAKHGAKACPVLVPMVDKPKP</sequence>
<dbReference type="EMBL" id="JACICE010000001">
    <property type="protein sequence ID" value="MBB3775259.1"/>
    <property type="molecule type" value="Genomic_DNA"/>
</dbReference>
<reference evidence="3 4" key="1">
    <citation type="submission" date="2019-12" db="EMBL/GenBank/DDBJ databases">
        <title>Genomic-based taxomic classification of the family Erythrobacteraceae.</title>
        <authorList>
            <person name="Xu L."/>
        </authorList>
    </citation>
    <scope>NUCLEOTIDE SEQUENCE [LARGE SCALE GENOMIC DNA]</scope>
    <source>
        <strain evidence="3 4">JCM 10282</strain>
    </source>
</reference>
<comment type="caution">
    <text evidence="3">The sequence shown here is derived from an EMBL/GenBank/DDBJ whole genome shotgun (WGS) entry which is preliminary data.</text>
</comment>
<reference evidence="2 5" key="2">
    <citation type="submission" date="2020-08" db="EMBL/GenBank/DDBJ databases">
        <title>Genomic Encyclopedia of Type Strains, Phase IV (KMG-IV): sequencing the most valuable type-strain genomes for metagenomic binning, comparative biology and taxonomic classification.</title>
        <authorList>
            <person name="Goeker M."/>
        </authorList>
    </citation>
    <scope>NUCLEOTIDE SEQUENCE [LARGE SCALE GENOMIC DNA]</scope>
    <source>
        <strain evidence="2 5">DSM 8510</strain>
    </source>
</reference>
<evidence type="ECO:0000313" key="5">
    <source>
        <dbReference type="Proteomes" id="UP000548685"/>
    </source>
</evidence>
<name>A0A6I4UDY8_9SPHN</name>
<accession>A0A6I4UDY8</accession>
<dbReference type="Proteomes" id="UP000430021">
    <property type="component" value="Unassembled WGS sequence"/>
</dbReference>
<dbReference type="EMBL" id="WTYB01000001">
    <property type="protein sequence ID" value="MXP37120.1"/>
    <property type="molecule type" value="Genomic_DNA"/>
</dbReference>